<keyword evidence="4" id="KW-1185">Reference proteome</keyword>
<feature type="compositionally biased region" description="Acidic residues" evidence="2">
    <location>
        <begin position="410"/>
        <end position="423"/>
    </location>
</feature>
<accession>A0AAV1DHQ5</accession>
<dbReference type="PANTHER" id="PTHR34484">
    <property type="entry name" value="OS02G0832600 PROTEIN"/>
    <property type="match status" value="1"/>
</dbReference>
<feature type="coiled-coil region" evidence="1">
    <location>
        <begin position="331"/>
        <end position="379"/>
    </location>
</feature>
<name>A0AAV1DHQ5_OLDCO</name>
<feature type="region of interest" description="Disordered" evidence="2">
    <location>
        <begin position="274"/>
        <end position="302"/>
    </location>
</feature>
<feature type="compositionally biased region" description="Basic and acidic residues" evidence="2">
    <location>
        <begin position="474"/>
        <end position="484"/>
    </location>
</feature>
<feature type="compositionally biased region" description="Pro residues" evidence="2">
    <location>
        <begin position="41"/>
        <end position="55"/>
    </location>
</feature>
<feature type="compositionally biased region" description="Low complexity" evidence="2">
    <location>
        <begin position="1"/>
        <end position="14"/>
    </location>
</feature>
<feature type="region of interest" description="Disordered" evidence="2">
    <location>
        <begin position="380"/>
        <end position="438"/>
    </location>
</feature>
<evidence type="ECO:0000313" key="4">
    <source>
        <dbReference type="Proteomes" id="UP001161247"/>
    </source>
</evidence>
<feature type="region of interest" description="Disordered" evidence="2">
    <location>
        <begin position="81"/>
        <end position="120"/>
    </location>
</feature>
<reference evidence="3" key="1">
    <citation type="submission" date="2023-03" db="EMBL/GenBank/DDBJ databases">
        <authorList>
            <person name="Julca I."/>
        </authorList>
    </citation>
    <scope>NUCLEOTIDE SEQUENCE</scope>
</reference>
<evidence type="ECO:0000256" key="1">
    <source>
        <dbReference type="SAM" id="Coils"/>
    </source>
</evidence>
<keyword evidence="1" id="KW-0175">Coiled coil</keyword>
<evidence type="ECO:0000313" key="3">
    <source>
        <dbReference type="EMBL" id="CAI9106686.1"/>
    </source>
</evidence>
<evidence type="ECO:0000256" key="2">
    <source>
        <dbReference type="SAM" id="MobiDB-lite"/>
    </source>
</evidence>
<sequence>MNEQPSMMNQQMMNPAPPAGMMSTMSQQPPPQLMNPQQSQPQPPPPQMLMNPPPQMMNRGYGVWGHPPPSQPMDLQLKYQNPNPKTQGPGGFGKMPSKHQLGPRNNWKGKKVNKVDKRKDLGRRVEIPISMAGGSSGTMGIAGNNVGAGFNLPTMGIPGSGVGGTGGGFNPPSLKDLQYQNRVKTRRYFPKNYYNNNNNNNKKNNMGKFAPRNTSSFIIRAKKSGGIADLVSPCPVTPSVLPTPVFSPSREVLVDMAKEEWGVDGYGSMKGLIRLRSSGGDGHDDDDEDEGGSSGSDVEEHVEVERRLDHDLSRFEMVYPNYGTAGGMDYSNVLENRVDDQDSHIAQLEEENLILKERLFLMERELGDLRRRLQSLERQNHDGDYGNEEVVENVSENESESRGGSHSMEDNNEGLGEDNDDTNLEFQGKEDNSNQGATEFEGRNAEYSDHKEEQFSSHDVIKFEGNNAEYRDHKGEQDEMKDSVLESNEQSSEDGKRNGEVPVDTVVGEVPEETKDENVQNKEDGKDNNNNAQGLGETDTAEDICMHEVAH</sequence>
<feature type="compositionally biased region" description="Basic and acidic residues" evidence="2">
    <location>
        <begin position="399"/>
        <end position="409"/>
    </location>
</feature>
<dbReference type="AlphaFoldDB" id="A0AAV1DHQ5"/>
<feature type="region of interest" description="Disordered" evidence="2">
    <location>
        <begin position="1"/>
        <end position="59"/>
    </location>
</feature>
<organism evidence="3 4">
    <name type="scientific">Oldenlandia corymbosa var. corymbosa</name>
    <dbReference type="NCBI Taxonomy" id="529605"/>
    <lineage>
        <taxon>Eukaryota</taxon>
        <taxon>Viridiplantae</taxon>
        <taxon>Streptophyta</taxon>
        <taxon>Embryophyta</taxon>
        <taxon>Tracheophyta</taxon>
        <taxon>Spermatophyta</taxon>
        <taxon>Magnoliopsida</taxon>
        <taxon>eudicotyledons</taxon>
        <taxon>Gunneridae</taxon>
        <taxon>Pentapetalae</taxon>
        <taxon>asterids</taxon>
        <taxon>lamiids</taxon>
        <taxon>Gentianales</taxon>
        <taxon>Rubiaceae</taxon>
        <taxon>Rubioideae</taxon>
        <taxon>Spermacoceae</taxon>
        <taxon>Hedyotis-Oldenlandia complex</taxon>
        <taxon>Oldenlandia</taxon>
    </lineage>
</organism>
<gene>
    <name evidence="3" type="ORF">OLC1_LOCUS15149</name>
</gene>
<protein>
    <submittedName>
        <fullName evidence="3">OLC1v1005890C1</fullName>
    </submittedName>
</protein>
<feature type="region of interest" description="Disordered" evidence="2">
    <location>
        <begin position="474"/>
        <end position="551"/>
    </location>
</feature>
<proteinExistence type="predicted"/>
<feature type="compositionally biased region" description="Acidic residues" evidence="2">
    <location>
        <begin position="385"/>
        <end position="398"/>
    </location>
</feature>
<feature type="compositionally biased region" description="Basic and acidic residues" evidence="2">
    <location>
        <begin position="512"/>
        <end position="527"/>
    </location>
</feature>
<dbReference type="PANTHER" id="PTHR34484:SF2">
    <property type="entry name" value="OS02G0832600 PROTEIN"/>
    <property type="match status" value="1"/>
</dbReference>
<dbReference type="Proteomes" id="UP001161247">
    <property type="component" value="Chromosome 5"/>
</dbReference>
<dbReference type="EMBL" id="OX459122">
    <property type="protein sequence ID" value="CAI9106686.1"/>
    <property type="molecule type" value="Genomic_DNA"/>
</dbReference>